<dbReference type="InterPro" id="IPR004360">
    <property type="entry name" value="Glyas_Fos-R_dOase_dom"/>
</dbReference>
<dbReference type="InterPro" id="IPR029068">
    <property type="entry name" value="Glyas_Bleomycin-R_OHBP_Dase"/>
</dbReference>
<feature type="domain" description="VOC" evidence="1">
    <location>
        <begin position="135"/>
        <end position="257"/>
    </location>
</feature>
<dbReference type="KEGG" id="sarm:DVA86_20085"/>
<reference evidence="2 3" key="1">
    <citation type="submission" date="2018-07" db="EMBL/GenBank/DDBJ databases">
        <title>Draft genome of the type strain Streptomyces armeniacus ATCC 15676.</title>
        <authorList>
            <person name="Labana P."/>
            <person name="Gosse J.T."/>
            <person name="Boddy C.N."/>
        </authorList>
    </citation>
    <scope>NUCLEOTIDE SEQUENCE [LARGE SCALE GENOMIC DNA]</scope>
    <source>
        <strain evidence="2 3">ATCC 15676</strain>
    </source>
</reference>
<feature type="domain" description="VOC" evidence="1">
    <location>
        <begin position="8"/>
        <end position="121"/>
    </location>
</feature>
<dbReference type="Pfam" id="PF00903">
    <property type="entry name" value="Glyoxalase"/>
    <property type="match status" value="2"/>
</dbReference>
<dbReference type="RefSeq" id="WP_208880137.1">
    <property type="nucleotide sequence ID" value="NZ_CP031320.1"/>
</dbReference>
<dbReference type="Gene3D" id="3.10.180.10">
    <property type="entry name" value="2,3-Dihydroxybiphenyl 1,2-Dioxygenase, domain 1"/>
    <property type="match status" value="2"/>
</dbReference>
<evidence type="ECO:0000259" key="1">
    <source>
        <dbReference type="PROSITE" id="PS51819"/>
    </source>
</evidence>
<proteinExistence type="predicted"/>
<keyword evidence="3" id="KW-1185">Reference proteome</keyword>
<protein>
    <submittedName>
        <fullName evidence="2">VOC family protein</fullName>
    </submittedName>
</protein>
<organism evidence="2 3">
    <name type="scientific">Streptomyces armeniacus</name>
    <dbReference type="NCBI Taxonomy" id="83291"/>
    <lineage>
        <taxon>Bacteria</taxon>
        <taxon>Bacillati</taxon>
        <taxon>Actinomycetota</taxon>
        <taxon>Actinomycetes</taxon>
        <taxon>Kitasatosporales</taxon>
        <taxon>Streptomycetaceae</taxon>
        <taxon>Streptomyces</taxon>
    </lineage>
</organism>
<dbReference type="PANTHER" id="PTHR33993:SF10">
    <property type="entry name" value="CONSERVED PROTEIN"/>
    <property type="match status" value="1"/>
</dbReference>
<evidence type="ECO:0000313" key="2">
    <source>
        <dbReference type="EMBL" id="AXK34606.1"/>
    </source>
</evidence>
<accession>A0A345XSJ0</accession>
<gene>
    <name evidence="2" type="ORF">DVA86_20085</name>
</gene>
<dbReference type="CDD" id="cd07247">
    <property type="entry name" value="SgaA_N_like"/>
    <property type="match status" value="2"/>
</dbReference>
<dbReference type="AlphaFoldDB" id="A0A345XSJ0"/>
<dbReference type="InterPro" id="IPR052164">
    <property type="entry name" value="Anthracycline_SecMetBiosynth"/>
</dbReference>
<dbReference type="SUPFAM" id="SSF54593">
    <property type="entry name" value="Glyoxalase/Bleomycin resistance protein/Dihydroxybiphenyl dioxygenase"/>
    <property type="match status" value="2"/>
</dbReference>
<dbReference type="InterPro" id="IPR037523">
    <property type="entry name" value="VOC_core"/>
</dbReference>
<dbReference type="PANTHER" id="PTHR33993">
    <property type="entry name" value="GLYOXALASE-RELATED"/>
    <property type="match status" value="1"/>
</dbReference>
<evidence type="ECO:0000313" key="3">
    <source>
        <dbReference type="Proteomes" id="UP000254425"/>
    </source>
</evidence>
<name>A0A345XSJ0_9ACTN</name>
<dbReference type="Proteomes" id="UP000254425">
    <property type="component" value="Chromosome"/>
</dbReference>
<dbReference type="PROSITE" id="PS51819">
    <property type="entry name" value="VOC"/>
    <property type="match status" value="2"/>
</dbReference>
<sequence length="261" mass="27909">MAGNPEGAPCWVVAMLPDLAAGRRFYGELLGWTFSDPDPDRHGHTVALDDGRSVAGLLAKPDGRMPTEWIMHLAAGDAAATAERVRSAGGQVMMEPFALGSAGVTAVVADPGGAVFQLWQPGTHQGFEVKGKPGAYAWAEVFTRDAAAVDAFYSEVFGFGGKDLTDVLGEDYLMWTPRGEPVDEEHAVGGRCLINERYPAEMPAHFLTYFGVRDCDEAVRTAERLGGRTLLGPEDSPYGRYAVLVDNQGASFAVLTTQDSP</sequence>
<dbReference type="EMBL" id="CP031320">
    <property type="protein sequence ID" value="AXK34606.1"/>
    <property type="molecule type" value="Genomic_DNA"/>
</dbReference>